<proteinExistence type="predicted"/>
<reference evidence="2" key="1">
    <citation type="journal article" date="2010" name="Nat. Biotechnol.">
        <title>Draft genome sequence of the oilseed species Ricinus communis.</title>
        <authorList>
            <person name="Chan A.P."/>
            <person name="Crabtree J."/>
            <person name="Zhao Q."/>
            <person name="Lorenzi H."/>
            <person name="Orvis J."/>
            <person name="Puiu D."/>
            <person name="Melake-Berhan A."/>
            <person name="Jones K.M."/>
            <person name="Redman J."/>
            <person name="Chen G."/>
            <person name="Cahoon E.B."/>
            <person name="Gedil M."/>
            <person name="Stanke M."/>
            <person name="Haas B.J."/>
            <person name="Wortman J.R."/>
            <person name="Fraser-Liggett C.M."/>
            <person name="Ravel J."/>
            <person name="Rabinowicz P.D."/>
        </authorList>
    </citation>
    <scope>NUCLEOTIDE SEQUENCE [LARGE SCALE GENOMIC DNA]</scope>
    <source>
        <strain evidence="2">cv. Hale</strain>
    </source>
</reference>
<dbReference type="Proteomes" id="UP000008311">
    <property type="component" value="Unassembled WGS sequence"/>
</dbReference>
<dbReference type="AlphaFoldDB" id="B9TPX1"/>
<evidence type="ECO:0000313" key="1">
    <source>
        <dbReference type="EMBL" id="EEF22093.1"/>
    </source>
</evidence>
<organism evidence="1 2">
    <name type="scientific">Ricinus communis</name>
    <name type="common">Castor bean</name>
    <dbReference type="NCBI Taxonomy" id="3988"/>
    <lineage>
        <taxon>Eukaryota</taxon>
        <taxon>Viridiplantae</taxon>
        <taxon>Streptophyta</taxon>
        <taxon>Embryophyta</taxon>
        <taxon>Tracheophyta</taxon>
        <taxon>Spermatophyta</taxon>
        <taxon>Magnoliopsida</taxon>
        <taxon>eudicotyledons</taxon>
        <taxon>Gunneridae</taxon>
        <taxon>Pentapetalae</taxon>
        <taxon>rosids</taxon>
        <taxon>fabids</taxon>
        <taxon>Malpighiales</taxon>
        <taxon>Euphorbiaceae</taxon>
        <taxon>Acalyphoideae</taxon>
        <taxon>Acalypheae</taxon>
        <taxon>Ricinus</taxon>
    </lineage>
</organism>
<accession>B9TPX1</accession>
<protein>
    <submittedName>
        <fullName evidence="1">Uncharacterized protein</fullName>
    </submittedName>
</protein>
<keyword evidence="2" id="KW-1185">Reference proteome</keyword>
<dbReference type="InParanoid" id="B9TPX1"/>
<sequence>MHQEVIAVAEVPAVRARTAAVYQLPTRVGHAHAGHVTRSGGAVEQQFVAHVGVHVLYGRLVERRDQRLQRLIRGFNGARDIAR</sequence>
<dbReference type="EMBL" id="EQ997194">
    <property type="protein sequence ID" value="EEF22093.1"/>
    <property type="molecule type" value="Genomic_DNA"/>
</dbReference>
<evidence type="ECO:0000313" key="2">
    <source>
        <dbReference type="Proteomes" id="UP000008311"/>
    </source>
</evidence>
<name>B9TPX1_RICCO</name>
<gene>
    <name evidence="1" type="ORF">RCOM_2108570</name>
</gene>